<protein>
    <recommendedName>
        <fullName evidence="1">Cupin type-2 domain-containing protein</fullName>
    </recommendedName>
</protein>
<dbReference type="Pfam" id="PF07883">
    <property type="entry name" value="Cupin_2"/>
    <property type="match status" value="1"/>
</dbReference>
<reference evidence="2 3" key="1">
    <citation type="journal article" date="2014" name="Int. J. Syst. Evol. Microbiol.">
        <title>Complete genome sequence of Corynebacterium casei LMG S-19264T (=DSM 44701T), isolated from a smear-ripened cheese.</title>
        <authorList>
            <consortium name="US DOE Joint Genome Institute (JGI-PGF)"/>
            <person name="Walter F."/>
            <person name="Albersmeier A."/>
            <person name="Kalinowski J."/>
            <person name="Ruckert C."/>
        </authorList>
    </citation>
    <scope>NUCLEOTIDE SEQUENCE [LARGE SCALE GENOMIC DNA]</scope>
    <source>
        <strain evidence="2 3">CGMCC 1.16330</strain>
    </source>
</reference>
<dbReference type="Gene3D" id="2.60.120.10">
    <property type="entry name" value="Jelly Rolls"/>
    <property type="match status" value="1"/>
</dbReference>
<dbReference type="AlphaFoldDB" id="A0A8J2ZD31"/>
<dbReference type="EMBL" id="BMKS01000009">
    <property type="protein sequence ID" value="GGG39692.1"/>
    <property type="molecule type" value="Genomic_DNA"/>
</dbReference>
<evidence type="ECO:0000313" key="2">
    <source>
        <dbReference type="EMBL" id="GGG39692.1"/>
    </source>
</evidence>
<dbReference type="RefSeq" id="WP_188901458.1">
    <property type="nucleotide sequence ID" value="NZ_BMKS01000009.1"/>
</dbReference>
<gene>
    <name evidence="2" type="ORF">GCM10010964_29070</name>
</gene>
<proteinExistence type="predicted"/>
<comment type="caution">
    <text evidence="2">The sequence shown here is derived from an EMBL/GenBank/DDBJ whole genome shotgun (WGS) entry which is preliminary data.</text>
</comment>
<dbReference type="CDD" id="cd02208">
    <property type="entry name" value="cupin_RmlC-like"/>
    <property type="match status" value="1"/>
</dbReference>
<evidence type="ECO:0000259" key="1">
    <source>
        <dbReference type="Pfam" id="PF07883"/>
    </source>
</evidence>
<dbReference type="Proteomes" id="UP000597507">
    <property type="component" value="Unassembled WGS sequence"/>
</dbReference>
<feature type="domain" description="Cupin type-2" evidence="1">
    <location>
        <begin position="27"/>
        <end position="95"/>
    </location>
</feature>
<dbReference type="InterPro" id="IPR011051">
    <property type="entry name" value="RmlC_Cupin_sf"/>
</dbReference>
<accession>A0A8J2ZD31</accession>
<dbReference type="InterPro" id="IPR014710">
    <property type="entry name" value="RmlC-like_jellyroll"/>
</dbReference>
<organism evidence="2 3">
    <name type="scientific">Caldovatus sediminis</name>
    <dbReference type="NCBI Taxonomy" id="2041189"/>
    <lineage>
        <taxon>Bacteria</taxon>
        <taxon>Pseudomonadati</taxon>
        <taxon>Pseudomonadota</taxon>
        <taxon>Alphaproteobacteria</taxon>
        <taxon>Acetobacterales</taxon>
        <taxon>Roseomonadaceae</taxon>
        <taxon>Caldovatus</taxon>
    </lineage>
</organism>
<dbReference type="SUPFAM" id="SSF51182">
    <property type="entry name" value="RmlC-like cupins"/>
    <property type="match status" value="1"/>
</dbReference>
<dbReference type="InterPro" id="IPR013096">
    <property type="entry name" value="Cupin_2"/>
</dbReference>
<sequence length="111" mass="12276">MRDIVRGAYPLEKREVVMEGKDMRASILTLAPGQCVPWHYHSEVTDVFFCLEGPMVVETRAPRAERVLQVGESLAVPPRTAHHVQGLNGGRCRFLILQGVGDYDFRGVGGA</sequence>
<name>A0A8J2ZD31_9PROT</name>
<evidence type="ECO:0000313" key="3">
    <source>
        <dbReference type="Proteomes" id="UP000597507"/>
    </source>
</evidence>
<keyword evidence="3" id="KW-1185">Reference proteome</keyword>